<dbReference type="RefSeq" id="WP_106204571.1">
    <property type="nucleotide sequence ID" value="NZ_PVTD01000003.1"/>
</dbReference>
<evidence type="ECO:0000256" key="3">
    <source>
        <dbReference type="ARBA" id="ARBA00023027"/>
    </source>
</evidence>
<dbReference type="SUPFAM" id="SSF51735">
    <property type="entry name" value="NAD(P)-binding Rossmann-fold domains"/>
    <property type="match status" value="1"/>
</dbReference>
<dbReference type="GO" id="GO:0051287">
    <property type="term" value="F:NAD binding"/>
    <property type="evidence" value="ECO:0007669"/>
    <property type="project" value="InterPro"/>
</dbReference>
<evidence type="ECO:0000259" key="5">
    <source>
        <dbReference type="Pfam" id="PF00389"/>
    </source>
</evidence>
<evidence type="ECO:0000313" key="7">
    <source>
        <dbReference type="EMBL" id="PRY24184.1"/>
    </source>
</evidence>
<dbReference type="PANTHER" id="PTHR43761:SF1">
    <property type="entry name" value="D-ISOMER SPECIFIC 2-HYDROXYACID DEHYDROGENASE CATALYTIC DOMAIN-CONTAINING PROTEIN-RELATED"/>
    <property type="match status" value="1"/>
</dbReference>
<dbReference type="InterPro" id="IPR006140">
    <property type="entry name" value="D-isomer_DH_NAD-bd"/>
</dbReference>
<dbReference type="Gene3D" id="3.40.50.720">
    <property type="entry name" value="NAD(P)-binding Rossmann-like Domain"/>
    <property type="match status" value="2"/>
</dbReference>
<name>A0A2T0RSN0_9RHOB</name>
<evidence type="ECO:0000256" key="1">
    <source>
        <dbReference type="ARBA" id="ARBA00005854"/>
    </source>
</evidence>
<keyword evidence="3" id="KW-0520">NAD</keyword>
<dbReference type="OrthoDB" id="9793626at2"/>
<evidence type="ECO:0000313" key="8">
    <source>
        <dbReference type="Proteomes" id="UP000239480"/>
    </source>
</evidence>
<dbReference type="InterPro" id="IPR029753">
    <property type="entry name" value="D-isomer_DH_CS"/>
</dbReference>
<evidence type="ECO:0000256" key="2">
    <source>
        <dbReference type="ARBA" id="ARBA00023002"/>
    </source>
</evidence>
<evidence type="ECO:0000259" key="6">
    <source>
        <dbReference type="Pfam" id="PF02826"/>
    </source>
</evidence>
<protein>
    <submittedName>
        <fullName evidence="7">Glycerate dehydrogenase</fullName>
    </submittedName>
</protein>
<dbReference type="PROSITE" id="PS00670">
    <property type="entry name" value="D_2_HYDROXYACID_DH_2"/>
    <property type="match status" value="1"/>
</dbReference>
<accession>A0A2T0RSN0</accession>
<dbReference type="InterPro" id="IPR050418">
    <property type="entry name" value="D-iso_2-hydroxyacid_DH_PdxB"/>
</dbReference>
<sequence>MAERKIVFLDAATLAEDIILRPPDFQHRWVSHAKTAPTEVVERLAGAEVAIVNKVRLERPALEQLPDLRLVAVAATGTDCIDTSACMDLGITVVNIRGYAGVTVPEHVFALMLALRRNLLGYDRDIAEGRWQETGQFCFHDHPIRDLSGANLGIIGEGALGQGVAERAKAFGMKVLFAAHKGVDGLGPLYTPFDEVLERSDVITLHCPLIPATQGLLGMAEFEQMKRRPLIINTARGPLIVEEDLEVALDRGLVSGAGLDVTLPEPPAPDGAFMRLARRPDTIATPHVAWASHEAQQALADQLVGLIEAFVAGQPRHVVSGEF</sequence>
<evidence type="ECO:0000256" key="4">
    <source>
        <dbReference type="RuleBase" id="RU003719"/>
    </source>
</evidence>
<comment type="similarity">
    <text evidence="1 4">Belongs to the D-isomer specific 2-hydroxyacid dehydrogenase family.</text>
</comment>
<organism evidence="7 8">
    <name type="scientific">Aliiruegeria haliotis</name>
    <dbReference type="NCBI Taxonomy" id="1280846"/>
    <lineage>
        <taxon>Bacteria</taxon>
        <taxon>Pseudomonadati</taxon>
        <taxon>Pseudomonadota</taxon>
        <taxon>Alphaproteobacteria</taxon>
        <taxon>Rhodobacterales</taxon>
        <taxon>Roseobacteraceae</taxon>
        <taxon>Aliiruegeria</taxon>
    </lineage>
</organism>
<keyword evidence="8" id="KW-1185">Reference proteome</keyword>
<dbReference type="Pfam" id="PF02826">
    <property type="entry name" value="2-Hacid_dh_C"/>
    <property type="match status" value="1"/>
</dbReference>
<dbReference type="Pfam" id="PF00389">
    <property type="entry name" value="2-Hacid_dh"/>
    <property type="match status" value="1"/>
</dbReference>
<proteinExistence type="inferred from homology"/>
<comment type="caution">
    <text evidence="7">The sequence shown here is derived from an EMBL/GenBank/DDBJ whole genome shotgun (WGS) entry which is preliminary data.</text>
</comment>
<dbReference type="InterPro" id="IPR036291">
    <property type="entry name" value="NAD(P)-bd_dom_sf"/>
</dbReference>
<dbReference type="InterPro" id="IPR006139">
    <property type="entry name" value="D-isomer_2_OHA_DH_cat_dom"/>
</dbReference>
<keyword evidence="2 4" id="KW-0560">Oxidoreductase</keyword>
<dbReference type="PANTHER" id="PTHR43761">
    <property type="entry name" value="D-ISOMER SPECIFIC 2-HYDROXYACID DEHYDROGENASE FAMILY PROTEIN (AFU_ORTHOLOGUE AFUA_1G13630)"/>
    <property type="match status" value="1"/>
</dbReference>
<dbReference type="Proteomes" id="UP000239480">
    <property type="component" value="Unassembled WGS sequence"/>
</dbReference>
<feature type="domain" description="D-isomer specific 2-hydroxyacid dehydrogenase catalytic" evidence="5">
    <location>
        <begin position="34"/>
        <end position="319"/>
    </location>
</feature>
<feature type="domain" description="D-isomer specific 2-hydroxyacid dehydrogenase NAD-binding" evidence="6">
    <location>
        <begin position="109"/>
        <end position="289"/>
    </location>
</feature>
<dbReference type="GO" id="GO:0016616">
    <property type="term" value="F:oxidoreductase activity, acting on the CH-OH group of donors, NAD or NADP as acceptor"/>
    <property type="evidence" value="ECO:0007669"/>
    <property type="project" value="InterPro"/>
</dbReference>
<dbReference type="AlphaFoldDB" id="A0A2T0RSN0"/>
<dbReference type="SUPFAM" id="SSF52283">
    <property type="entry name" value="Formate/glycerate dehydrogenase catalytic domain-like"/>
    <property type="match status" value="1"/>
</dbReference>
<gene>
    <name evidence="7" type="ORF">CLV78_10348</name>
</gene>
<dbReference type="CDD" id="cd12162">
    <property type="entry name" value="2-Hacid_dh_4"/>
    <property type="match status" value="1"/>
</dbReference>
<dbReference type="EMBL" id="PVTD01000003">
    <property type="protein sequence ID" value="PRY24184.1"/>
    <property type="molecule type" value="Genomic_DNA"/>
</dbReference>
<reference evidence="7 8" key="1">
    <citation type="submission" date="2018-03" db="EMBL/GenBank/DDBJ databases">
        <title>Genomic Encyclopedia of Archaeal and Bacterial Type Strains, Phase II (KMG-II): from individual species to whole genera.</title>
        <authorList>
            <person name="Goeker M."/>
        </authorList>
    </citation>
    <scope>NUCLEOTIDE SEQUENCE [LARGE SCALE GENOMIC DNA]</scope>
    <source>
        <strain evidence="7 8">DSM 29328</strain>
    </source>
</reference>